<reference evidence="1" key="1">
    <citation type="journal article" date="2023" name="Plant J.">
        <title>The genome of the king protea, Protea cynaroides.</title>
        <authorList>
            <person name="Chang J."/>
            <person name="Duong T.A."/>
            <person name="Schoeman C."/>
            <person name="Ma X."/>
            <person name="Roodt D."/>
            <person name="Barker N."/>
            <person name="Li Z."/>
            <person name="Van de Peer Y."/>
            <person name="Mizrachi E."/>
        </authorList>
    </citation>
    <scope>NUCLEOTIDE SEQUENCE</scope>
    <source>
        <tissue evidence="1">Young leaves</tissue>
    </source>
</reference>
<dbReference type="Proteomes" id="UP001141806">
    <property type="component" value="Unassembled WGS sequence"/>
</dbReference>
<gene>
    <name evidence="1" type="ORF">NE237_021775</name>
</gene>
<accession>A0A9Q0K4P3</accession>
<keyword evidence="2" id="KW-1185">Reference proteome</keyword>
<sequence>MEGDRVLHGCGVMYGEEMANWIIIYQVELRLGWVLVLDIWTSGRLLAKPGVVNGRNEGIGGLRECVVAVMAMDLMVLGVGCQPREVVCLCSLQTGVGRLSDEVMRVDVQEVGLVAFQVIDRLGRVLWHGSDLFSHSVEWCDGKVYRWWTDVQGPGDWDDVVACA</sequence>
<organism evidence="1 2">
    <name type="scientific">Protea cynaroides</name>
    <dbReference type="NCBI Taxonomy" id="273540"/>
    <lineage>
        <taxon>Eukaryota</taxon>
        <taxon>Viridiplantae</taxon>
        <taxon>Streptophyta</taxon>
        <taxon>Embryophyta</taxon>
        <taxon>Tracheophyta</taxon>
        <taxon>Spermatophyta</taxon>
        <taxon>Magnoliopsida</taxon>
        <taxon>Proteales</taxon>
        <taxon>Proteaceae</taxon>
        <taxon>Protea</taxon>
    </lineage>
</organism>
<dbReference type="EMBL" id="JAMYWD010000009">
    <property type="protein sequence ID" value="KAJ4961865.1"/>
    <property type="molecule type" value="Genomic_DNA"/>
</dbReference>
<evidence type="ECO:0000313" key="2">
    <source>
        <dbReference type="Proteomes" id="UP001141806"/>
    </source>
</evidence>
<name>A0A9Q0K4P3_9MAGN</name>
<comment type="caution">
    <text evidence="1">The sequence shown here is derived from an EMBL/GenBank/DDBJ whole genome shotgun (WGS) entry which is preliminary data.</text>
</comment>
<protein>
    <submittedName>
        <fullName evidence="1">Uncharacterized protein</fullName>
    </submittedName>
</protein>
<proteinExistence type="predicted"/>
<dbReference type="AlphaFoldDB" id="A0A9Q0K4P3"/>
<evidence type="ECO:0000313" key="1">
    <source>
        <dbReference type="EMBL" id="KAJ4961865.1"/>
    </source>
</evidence>